<evidence type="ECO:0000313" key="2">
    <source>
        <dbReference type="Proteomes" id="UP000826550"/>
    </source>
</evidence>
<organism evidence="1 2">
    <name type="scientific">Lactobacillus panisapium</name>
    <dbReference type="NCBI Taxonomy" id="2012495"/>
    <lineage>
        <taxon>Bacteria</taxon>
        <taxon>Bacillati</taxon>
        <taxon>Bacillota</taxon>
        <taxon>Bacilli</taxon>
        <taxon>Lactobacillales</taxon>
        <taxon>Lactobacillaceae</taxon>
        <taxon>Lactobacillus</taxon>
    </lineage>
</organism>
<name>A0ABX8W571_9LACO</name>
<dbReference type="Pfam" id="PF15980">
    <property type="entry name" value="ComGF"/>
    <property type="match status" value="1"/>
</dbReference>
<reference evidence="1 2" key="1">
    <citation type="submission" date="2020-01" db="EMBL/GenBank/DDBJ databases">
        <title>Vast differences in strain-level diversity in the gut microbiota of two closely related honey bee species.</title>
        <authorList>
            <person name="Ellegaard K.M."/>
            <person name="Suenami S."/>
            <person name="Miyazaki R."/>
            <person name="Engel P."/>
        </authorList>
    </citation>
    <scope>NUCLEOTIDE SEQUENCE [LARGE SCALE GENOMIC DNA]</scope>
    <source>
        <strain evidence="1 2">ESL0416</strain>
    </source>
</reference>
<accession>A0ABX8W571</accession>
<dbReference type="InterPro" id="IPR016977">
    <property type="entry name" value="ComGF"/>
</dbReference>
<proteinExistence type="predicted"/>
<sequence>MVTLLIVVTLQGLIKTITVSNHLQHHTDDIVFSYVQFNQFLADEDVKTVFAFPEASNSRQAAVEKVTKDGESNIYLLTHYKNMIRVTTPEGGHMPLLLNIKRAFFVTKNRQIKITITEEDGRKSEIYFKLDPIPKKKEKNANKKIHQV</sequence>
<gene>
    <name evidence="1" type="ORF">GYM71_04060</name>
</gene>
<dbReference type="EMBL" id="CP048268">
    <property type="protein sequence ID" value="QYN52627.1"/>
    <property type="molecule type" value="Genomic_DNA"/>
</dbReference>
<dbReference type="Proteomes" id="UP000826550">
    <property type="component" value="Chromosome"/>
</dbReference>
<protein>
    <submittedName>
        <fullName evidence="1">ComGF family competence protein</fullName>
    </submittedName>
</protein>
<evidence type="ECO:0000313" key="1">
    <source>
        <dbReference type="EMBL" id="QYN52627.1"/>
    </source>
</evidence>
<dbReference type="RefSeq" id="WP_220221013.1">
    <property type="nucleotide sequence ID" value="NZ_CP048268.1"/>
</dbReference>
<keyword evidence="2" id="KW-1185">Reference proteome</keyword>